<reference evidence="3" key="1">
    <citation type="submission" date="2023-03" db="EMBL/GenBank/DDBJ databases">
        <title>Massive genome expansion in bonnet fungi (Mycena s.s.) driven by repeated elements and novel gene families across ecological guilds.</title>
        <authorList>
            <consortium name="Lawrence Berkeley National Laboratory"/>
            <person name="Harder C.B."/>
            <person name="Miyauchi S."/>
            <person name="Viragh M."/>
            <person name="Kuo A."/>
            <person name="Thoen E."/>
            <person name="Andreopoulos B."/>
            <person name="Lu D."/>
            <person name="Skrede I."/>
            <person name="Drula E."/>
            <person name="Henrissat B."/>
            <person name="Morin E."/>
            <person name="Kohler A."/>
            <person name="Barry K."/>
            <person name="LaButti K."/>
            <person name="Morin E."/>
            <person name="Salamov A."/>
            <person name="Lipzen A."/>
            <person name="Mereny Z."/>
            <person name="Hegedus B."/>
            <person name="Baldrian P."/>
            <person name="Stursova M."/>
            <person name="Weitz H."/>
            <person name="Taylor A."/>
            <person name="Grigoriev I.V."/>
            <person name="Nagy L.G."/>
            <person name="Martin F."/>
            <person name="Kauserud H."/>
        </authorList>
    </citation>
    <scope>NUCLEOTIDE SEQUENCE</scope>
    <source>
        <strain evidence="3">9144</strain>
    </source>
</reference>
<dbReference type="Proteomes" id="UP001219525">
    <property type="component" value="Unassembled WGS sequence"/>
</dbReference>
<name>A0AAD6VF31_9AGAR</name>
<feature type="domain" description="Mug135-like C-terminal" evidence="2">
    <location>
        <begin position="134"/>
        <end position="220"/>
    </location>
</feature>
<dbReference type="InterPro" id="IPR013902">
    <property type="entry name" value="Mug135-like_C"/>
</dbReference>
<gene>
    <name evidence="3" type="ORF">GGX14DRAFT_396149</name>
</gene>
<organism evidence="3 4">
    <name type="scientific">Mycena pura</name>
    <dbReference type="NCBI Taxonomy" id="153505"/>
    <lineage>
        <taxon>Eukaryota</taxon>
        <taxon>Fungi</taxon>
        <taxon>Dikarya</taxon>
        <taxon>Basidiomycota</taxon>
        <taxon>Agaricomycotina</taxon>
        <taxon>Agaricomycetes</taxon>
        <taxon>Agaricomycetidae</taxon>
        <taxon>Agaricales</taxon>
        <taxon>Marasmiineae</taxon>
        <taxon>Mycenaceae</taxon>
        <taxon>Mycena</taxon>
    </lineage>
</organism>
<sequence>MAFPLAQINLNIPAAFIQNGVITVLGIHVPPAPANPPTPVDIRNAVKLKAQVIQHLLDGSVVSDEVVEAVVIYESEIVLAHQIALATGPAAAALPPGPLAGVVQRLHAINQMNKKLEEIHGSLKDLQRDTAINDNMRRGAGVSLPYIEVLFQDGTRPTVAIADVPAQGGQPAIAGRPALPLLNSLAAVQKLTTTQIKHYLTGYGIPAPRPLTVGRAVIGYHIGSIAD</sequence>
<protein>
    <recommendedName>
        <fullName evidence="2">Mug135-like C-terminal domain-containing protein</fullName>
    </recommendedName>
</protein>
<dbReference type="AlphaFoldDB" id="A0AAD6VF31"/>
<evidence type="ECO:0000259" key="2">
    <source>
        <dbReference type="Pfam" id="PF08593"/>
    </source>
</evidence>
<evidence type="ECO:0000313" key="3">
    <source>
        <dbReference type="EMBL" id="KAJ7207950.1"/>
    </source>
</evidence>
<evidence type="ECO:0000256" key="1">
    <source>
        <dbReference type="ARBA" id="ARBA00005788"/>
    </source>
</evidence>
<proteinExistence type="inferred from homology"/>
<dbReference type="EMBL" id="JARJCW010000035">
    <property type="protein sequence ID" value="KAJ7207950.1"/>
    <property type="molecule type" value="Genomic_DNA"/>
</dbReference>
<comment type="caution">
    <text evidence="3">The sequence shown here is derived from an EMBL/GenBank/DDBJ whole genome shotgun (WGS) entry which is preliminary data.</text>
</comment>
<comment type="similarity">
    <text evidence="1">Belongs to the UPF0612 family.</text>
</comment>
<dbReference type="Pfam" id="PF08593">
    <property type="entry name" value="Mug135_C"/>
    <property type="match status" value="1"/>
</dbReference>
<evidence type="ECO:0000313" key="4">
    <source>
        <dbReference type="Proteomes" id="UP001219525"/>
    </source>
</evidence>
<keyword evidence="4" id="KW-1185">Reference proteome</keyword>
<accession>A0AAD6VF31</accession>